<keyword evidence="2" id="KW-1185">Reference proteome</keyword>
<dbReference type="InterPro" id="IPR013740">
    <property type="entry name" value="Redoxin"/>
</dbReference>
<name>A0A7H0KAG7_9CORY</name>
<organism evidence="1 2">
    <name type="scientific">Corynebacterium wankanglinii</name>
    <dbReference type="NCBI Taxonomy" id="2735136"/>
    <lineage>
        <taxon>Bacteria</taxon>
        <taxon>Bacillati</taxon>
        <taxon>Actinomycetota</taxon>
        <taxon>Actinomycetes</taxon>
        <taxon>Mycobacteriales</taxon>
        <taxon>Corynebacteriaceae</taxon>
        <taxon>Corynebacterium</taxon>
    </lineage>
</organism>
<dbReference type="PROSITE" id="PS51352">
    <property type="entry name" value="THIOREDOXIN_2"/>
    <property type="match status" value="1"/>
</dbReference>
<dbReference type="GO" id="GO:0016491">
    <property type="term" value="F:oxidoreductase activity"/>
    <property type="evidence" value="ECO:0007669"/>
    <property type="project" value="InterPro"/>
</dbReference>
<accession>A0A7H0KAG7</accession>
<dbReference type="CDD" id="cd02966">
    <property type="entry name" value="TlpA_like_family"/>
    <property type="match status" value="1"/>
</dbReference>
<gene>
    <name evidence="1" type="ORF">HMA55_00340</name>
</gene>
<dbReference type="Gene3D" id="3.40.30.10">
    <property type="entry name" value="Glutaredoxin"/>
    <property type="match status" value="1"/>
</dbReference>
<dbReference type="InterPro" id="IPR013766">
    <property type="entry name" value="Thioredoxin_domain"/>
</dbReference>
<reference evidence="1 2" key="1">
    <citation type="submission" date="2020-05" db="EMBL/GenBank/DDBJ databases">
        <title>Descriptions of Corynebacterium xxxx sp. nov., Corynebacterium yyyy sp. nov. and Corynebacterium zzzz sp. nov.</title>
        <authorList>
            <person name="Zhang G."/>
        </authorList>
    </citation>
    <scope>NUCLEOTIDE SEQUENCE [LARGE SCALE GENOMIC DNA]</scope>
    <source>
        <strain evidence="2">zg-913</strain>
    </source>
</reference>
<dbReference type="AlphaFoldDB" id="A0A7H0KAG7"/>
<dbReference type="Proteomes" id="UP000577408">
    <property type="component" value="Unassembled WGS sequence"/>
</dbReference>
<proteinExistence type="predicted"/>
<evidence type="ECO:0000313" key="2">
    <source>
        <dbReference type="Proteomes" id="UP000577408"/>
    </source>
</evidence>
<dbReference type="SUPFAM" id="SSF52833">
    <property type="entry name" value="Thioredoxin-like"/>
    <property type="match status" value="1"/>
</dbReference>
<dbReference type="InterPro" id="IPR036249">
    <property type="entry name" value="Thioredoxin-like_sf"/>
</dbReference>
<protein>
    <submittedName>
        <fullName evidence="1">TlpA family protein disulfide reductase</fullName>
    </submittedName>
</protein>
<comment type="caution">
    <text evidence="1">The sequence shown here is derived from an EMBL/GenBank/DDBJ whole genome shotgun (WGS) entry which is preliminary data.</text>
</comment>
<dbReference type="Pfam" id="PF08534">
    <property type="entry name" value="Redoxin"/>
    <property type="match status" value="1"/>
</dbReference>
<dbReference type="RefSeq" id="WP_181191117.1">
    <property type="nucleotide sequence ID" value="NZ_JABFED010000001.1"/>
</dbReference>
<evidence type="ECO:0000313" key="1">
    <source>
        <dbReference type="EMBL" id="MBA1836382.1"/>
    </source>
</evidence>
<dbReference type="EMBL" id="JABFED010000001">
    <property type="protein sequence ID" value="MBA1836382.1"/>
    <property type="molecule type" value="Genomic_DNA"/>
</dbReference>
<sequence length="180" mass="18580">MKRSIWISVIVIVAVTALVIVGARSLLMDDPSADPAAEHSAAETVVPDRPDCPAGIDLPCLGGEVAGAAKEVTVVNVWAWWCQPCRAELPAVQEFARTHPEYSVVGVHADGNAANGAALLDDLGVDLPSYQDGSGAFAAAQGLPPVVPVTVVLRGGEQVAVFAREFTSADELAEAVEGAL</sequence>